<dbReference type="EMBL" id="AMLP01000130">
    <property type="protein sequence ID" value="ELS54669.1"/>
    <property type="molecule type" value="Genomic_DNA"/>
</dbReference>
<dbReference type="PROSITE" id="PS51257">
    <property type="entry name" value="PROKAR_LIPOPROTEIN"/>
    <property type="match status" value="1"/>
</dbReference>
<evidence type="ECO:0000313" key="1">
    <source>
        <dbReference type="EMBL" id="ELS54669.1"/>
    </source>
</evidence>
<reference evidence="1 2" key="1">
    <citation type="journal article" date="2013" name="Genome Announc.">
        <title>Draft Genome Sequence of Streptomyces viridochromogenes Strain Tu57, Producer of Avilamycin.</title>
        <authorList>
            <person name="Gruning B.A."/>
            <person name="Erxleben A."/>
            <person name="Hahnlein A."/>
            <person name="Gunther S."/>
        </authorList>
    </citation>
    <scope>NUCLEOTIDE SEQUENCE [LARGE SCALE GENOMIC DNA]</scope>
    <source>
        <strain evidence="1 2">Tue57</strain>
    </source>
</reference>
<name>L8PER5_STRVR</name>
<organism evidence="1 2">
    <name type="scientific">Streptomyces viridochromogenes Tue57</name>
    <dbReference type="NCBI Taxonomy" id="1160705"/>
    <lineage>
        <taxon>Bacteria</taxon>
        <taxon>Bacillati</taxon>
        <taxon>Actinomycetota</taxon>
        <taxon>Actinomycetes</taxon>
        <taxon>Kitasatosporales</taxon>
        <taxon>Streptomycetaceae</taxon>
        <taxon>Streptomyces</taxon>
    </lineage>
</organism>
<comment type="caution">
    <text evidence="1">The sequence shown here is derived from an EMBL/GenBank/DDBJ whole genome shotgun (WGS) entry which is preliminary data.</text>
</comment>
<evidence type="ECO:0000313" key="2">
    <source>
        <dbReference type="Proteomes" id="UP000011205"/>
    </source>
</evidence>
<sequence>MDKLMHSLWITALSTACGDRSSTNPHAADLV</sequence>
<protein>
    <submittedName>
        <fullName evidence="1">Uncharacterized protein</fullName>
    </submittedName>
</protein>
<dbReference type="Proteomes" id="UP000011205">
    <property type="component" value="Unassembled WGS sequence"/>
</dbReference>
<dbReference type="AlphaFoldDB" id="L8PER5"/>
<gene>
    <name evidence="1" type="ORF">STVIR_4372</name>
</gene>
<proteinExistence type="predicted"/>
<accession>L8PER5</accession>